<feature type="domain" description="Trichome birefringence-like N-terminal" evidence="10">
    <location>
        <begin position="221"/>
        <end position="273"/>
    </location>
</feature>
<dbReference type="GO" id="GO:0016413">
    <property type="term" value="F:O-acetyltransferase activity"/>
    <property type="evidence" value="ECO:0007669"/>
    <property type="project" value="InterPro"/>
</dbReference>
<dbReference type="Pfam" id="PF13839">
    <property type="entry name" value="PC-Esterase"/>
    <property type="match status" value="1"/>
</dbReference>
<dbReference type="GO" id="GO:0005794">
    <property type="term" value="C:Golgi apparatus"/>
    <property type="evidence" value="ECO:0007669"/>
    <property type="project" value="TreeGrafter"/>
</dbReference>
<proteinExistence type="inferred from homology"/>
<accession>A0A5B7CCK2</accession>
<evidence type="ECO:0000256" key="6">
    <source>
        <dbReference type="ARBA" id="ARBA00023136"/>
    </source>
</evidence>
<feature type="region of interest" description="Disordered" evidence="7">
    <location>
        <begin position="142"/>
        <end position="208"/>
    </location>
</feature>
<keyword evidence="3 8" id="KW-0812">Transmembrane</keyword>
<evidence type="ECO:0000259" key="10">
    <source>
        <dbReference type="Pfam" id="PF14416"/>
    </source>
</evidence>
<evidence type="ECO:0000256" key="1">
    <source>
        <dbReference type="ARBA" id="ARBA00004167"/>
    </source>
</evidence>
<sequence length="579" mass="65738">MADPTKHIPINGGTLFSDLKGLFSLFRTKKSMAFAYGFMFAFIAFTIFLAFNPSSNSYSPWFTNIFTSSSSATTSTTLPPTNFSFFFPNPSQQVHNLTSSTSQTNTSRSQNITSPNINKEPTIVKNQTQNPELHDKVGVLKPNQSTIGAPKAPIPANQTANSAPKPSSEAKNISGNGEKTIAEKGVTSNFTSPLLKKQSNGTNSGVSVNQKKEDLMKSLMNCNLFDGEWVRDDSYPLYKPGSCKLIDEQFNCYLNGRPDSGYLKLKWKPKGCNLPRLNGSHMLELLRGKRLVFVGDSLNRNMWESLVCILRNSVKDQSKVYEASGRHHFRTEASYSFIFKDYSCTVEFFVSPFLVQEWEMADKNGSNKETLRLDLIERSSDQYKNADIIIFNTGHWWTHAKTSKGKDYYQEGSHVYSELNVVEAFRKALTTWGRWVDANINPMKTHVFFRGYSASHFSGGQWNSGGQCDNEIEPIKNKTYLSQYPQKMTLLESVLKGMKTHVSYLNVTTLTDYRKDGHPSIYRKQNLSEEERRLPLKFQDCSHWCLPGVPDAWNELLYAEILINQNQKQKQKQKEKKRP</sequence>
<organism evidence="11">
    <name type="scientific">Davidia involucrata</name>
    <name type="common">Dove tree</name>
    <dbReference type="NCBI Taxonomy" id="16924"/>
    <lineage>
        <taxon>Eukaryota</taxon>
        <taxon>Viridiplantae</taxon>
        <taxon>Streptophyta</taxon>
        <taxon>Embryophyta</taxon>
        <taxon>Tracheophyta</taxon>
        <taxon>Spermatophyta</taxon>
        <taxon>Magnoliopsida</taxon>
        <taxon>eudicotyledons</taxon>
        <taxon>Gunneridae</taxon>
        <taxon>Pentapetalae</taxon>
        <taxon>asterids</taxon>
        <taxon>Cornales</taxon>
        <taxon>Nyssaceae</taxon>
        <taxon>Davidia</taxon>
    </lineage>
</organism>
<dbReference type="PANTHER" id="PTHR32285:SF22">
    <property type="entry name" value="PROTEIN TRICHOME BIREFRINGENCE"/>
    <property type="match status" value="1"/>
</dbReference>
<dbReference type="EMBL" id="GHES01048403">
    <property type="protein sequence ID" value="MPA78962.1"/>
    <property type="molecule type" value="Transcribed_RNA"/>
</dbReference>
<dbReference type="InterPro" id="IPR025846">
    <property type="entry name" value="TBL_N"/>
</dbReference>
<name>A0A5B7CCK2_DAVIN</name>
<protein>
    <submittedName>
        <fullName evidence="11">Uncharacterized protein</fullName>
    </submittedName>
</protein>
<feature type="transmembrane region" description="Helical" evidence="8">
    <location>
        <begin position="33"/>
        <end position="51"/>
    </location>
</feature>
<dbReference type="PANTHER" id="PTHR32285">
    <property type="entry name" value="PROTEIN TRICHOME BIREFRINGENCE-LIKE 9-RELATED"/>
    <property type="match status" value="1"/>
</dbReference>
<gene>
    <name evidence="11" type="ORF">Din_048403</name>
</gene>
<evidence type="ECO:0000313" key="11">
    <source>
        <dbReference type="EMBL" id="MPA78962.1"/>
    </source>
</evidence>
<evidence type="ECO:0000256" key="2">
    <source>
        <dbReference type="ARBA" id="ARBA00007727"/>
    </source>
</evidence>
<dbReference type="GO" id="GO:0016020">
    <property type="term" value="C:membrane"/>
    <property type="evidence" value="ECO:0007669"/>
    <property type="project" value="UniProtKB-SubCell"/>
</dbReference>
<feature type="compositionally biased region" description="Low complexity" evidence="7">
    <location>
        <begin position="98"/>
        <end position="114"/>
    </location>
</feature>
<evidence type="ECO:0000256" key="5">
    <source>
        <dbReference type="ARBA" id="ARBA00022989"/>
    </source>
</evidence>
<evidence type="ECO:0000256" key="7">
    <source>
        <dbReference type="SAM" id="MobiDB-lite"/>
    </source>
</evidence>
<dbReference type="InterPro" id="IPR029962">
    <property type="entry name" value="TBL"/>
</dbReference>
<comment type="similarity">
    <text evidence="2">Belongs to the PC-esterase family. TBL subfamily.</text>
</comment>
<reference evidence="11" key="1">
    <citation type="submission" date="2019-08" db="EMBL/GenBank/DDBJ databases">
        <title>Reference gene set and small RNA set construction with multiple tissues from Davidia involucrata Baill.</title>
        <authorList>
            <person name="Yang H."/>
            <person name="Zhou C."/>
            <person name="Li G."/>
            <person name="Wang J."/>
            <person name="Gao P."/>
            <person name="Wang M."/>
            <person name="Wang R."/>
            <person name="Zhao Y."/>
        </authorList>
    </citation>
    <scope>NUCLEOTIDE SEQUENCE</scope>
    <source>
        <tissue evidence="11">Mixed with DoveR01_LX</tissue>
    </source>
</reference>
<feature type="domain" description="Trichome birefringence-like C-terminal" evidence="9">
    <location>
        <begin position="274"/>
        <end position="559"/>
    </location>
</feature>
<feature type="compositionally biased region" description="Polar residues" evidence="7">
    <location>
        <begin position="156"/>
        <end position="177"/>
    </location>
</feature>
<evidence type="ECO:0000256" key="3">
    <source>
        <dbReference type="ARBA" id="ARBA00022692"/>
    </source>
</evidence>
<dbReference type="InterPro" id="IPR026057">
    <property type="entry name" value="TBL_C"/>
</dbReference>
<dbReference type="AlphaFoldDB" id="A0A5B7CCK2"/>
<evidence type="ECO:0000259" key="9">
    <source>
        <dbReference type="Pfam" id="PF13839"/>
    </source>
</evidence>
<keyword evidence="6 8" id="KW-0472">Membrane</keyword>
<feature type="compositionally biased region" description="Polar residues" evidence="7">
    <location>
        <begin position="186"/>
        <end position="208"/>
    </location>
</feature>
<keyword evidence="4" id="KW-0735">Signal-anchor</keyword>
<comment type="subcellular location">
    <subcellularLocation>
        <location evidence="1">Membrane</location>
        <topology evidence="1">Single-pass membrane protein</topology>
    </subcellularLocation>
</comment>
<evidence type="ECO:0000256" key="4">
    <source>
        <dbReference type="ARBA" id="ARBA00022968"/>
    </source>
</evidence>
<feature type="region of interest" description="Disordered" evidence="7">
    <location>
        <begin position="94"/>
        <end position="118"/>
    </location>
</feature>
<evidence type="ECO:0000256" key="8">
    <source>
        <dbReference type="SAM" id="Phobius"/>
    </source>
</evidence>
<dbReference type="Pfam" id="PF14416">
    <property type="entry name" value="PMR5N"/>
    <property type="match status" value="1"/>
</dbReference>
<keyword evidence="5 8" id="KW-1133">Transmembrane helix</keyword>